<feature type="transmembrane region" description="Helical" evidence="7">
    <location>
        <begin position="176"/>
        <end position="193"/>
    </location>
</feature>
<organism evidence="8 9">
    <name type="scientific">Candidatus Iainarchaeum sp</name>
    <dbReference type="NCBI Taxonomy" id="3101447"/>
    <lineage>
        <taxon>Archaea</taxon>
        <taxon>Candidatus Iainarchaeota</taxon>
        <taxon>Candidatus Iainarchaeia</taxon>
        <taxon>Candidatus Iainarchaeales</taxon>
        <taxon>Candidatus Iainarchaeaceae</taxon>
        <taxon>Candidatus Iainarchaeum</taxon>
    </lineage>
</organism>
<gene>
    <name evidence="8" type="ORF">CL943_02820</name>
</gene>
<keyword evidence="4 7" id="KW-0812">Transmembrane</keyword>
<dbReference type="PANTHER" id="PTHR22926">
    <property type="entry name" value="PHOSPHO-N-ACETYLMURAMOYL-PENTAPEPTIDE-TRANSFERASE"/>
    <property type="match status" value="1"/>
</dbReference>
<dbReference type="Pfam" id="PF00953">
    <property type="entry name" value="Glycos_transf_4"/>
    <property type="match status" value="1"/>
</dbReference>
<feature type="transmembrane region" description="Helical" evidence="7">
    <location>
        <begin position="296"/>
        <end position="314"/>
    </location>
</feature>
<feature type="transmembrane region" description="Helical" evidence="7">
    <location>
        <begin position="154"/>
        <end position="170"/>
    </location>
</feature>
<keyword evidence="6 7" id="KW-0472">Membrane</keyword>
<accession>A0A2D6M1A9</accession>
<comment type="caution">
    <text evidence="8">The sequence shown here is derived from an EMBL/GenBank/DDBJ whole genome shotgun (WGS) entry which is preliminary data.</text>
</comment>
<keyword evidence="2" id="KW-1003">Cell membrane</keyword>
<feature type="transmembrane region" description="Helical" evidence="7">
    <location>
        <begin position="46"/>
        <end position="67"/>
    </location>
</feature>
<dbReference type="InterPro" id="IPR000715">
    <property type="entry name" value="Glycosyl_transferase_4"/>
</dbReference>
<feature type="transmembrane region" description="Helical" evidence="7">
    <location>
        <begin position="226"/>
        <end position="247"/>
    </location>
</feature>
<protein>
    <recommendedName>
        <fullName evidence="10">UDP-N-acetylglucosamine--dolichyl-phosphate N-acetylglucosaminephosphotransferase</fullName>
    </recommendedName>
</protein>
<name>A0A2D6M1A9_9ARCH</name>
<evidence type="ECO:0000256" key="4">
    <source>
        <dbReference type="ARBA" id="ARBA00022692"/>
    </source>
</evidence>
<evidence type="ECO:0000256" key="5">
    <source>
        <dbReference type="ARBA" id="ARBA00022989"/>
    </source>
</evidence>
<evidence type="ECO:0000313" key="9">
    <source>
        <dbReference type="Proteomes" id="UP000226592"/>
    </source>
</evidence>
<keyword evidence="5 7" id="KW-1133">Transmembrane helix</keyword>
<dbReference type="PANTHER" id="PTHR22926:SF3">
    <property type="entry name" value="UNDECAPRENYL-PHOSPHATE ALPHA-N-ACETYLGLUCOSAMINYL 1-PHOSPHATE TRANSFERASE"/>
    <property type="match status" value="1"/>
</dbReference>
<evidence type="ECO:0000256" key="2">
    <source>
        <dbReference type="ARBA" id="ARBA00022475"/>
    </source>
</evidence>
<proteinExistence type="predicted"/>
<reference evidence="9" key="1">
    <citation type="submission" date="2017-09" db="EMBL/GenBank/DDBJ databases">
        <title>The Reconstruction of 2,631 Draft Metagenome-Assembled Genomes from the Global Oceans.</title>
        <authorList>
            <person name="Tully B.J."/>
            <person name="Graham E.D."/>
            <person name="Heidelberg J.F."/>
        </authorList>
    </citation>
    <scope>NUCLEOTIDE SEQUENCE [LARGE SCALE GENOMIC DNA]</scope>
</reference>
<feature type="transmembrane region" description="Helical" evidence="7">
    <location>
        <begin position="6"/>
        <end position="25"/>
    </location>
</feature>
<sequence length="320" mass="35569">MMQVIFFATIFLLSILSVHVSRKINLKNGIIGKDINKQDQRILPEAAGIALLVPLWFASLAIILLYFNQFNLFYFIFALTVSGFAFVGLMDDTKHKFMMKTTPWLFRAVPIAFISLIFGAVHFHNPLWAIVIALFIAGLASLENTFAGLNGWEVGSGFIISIFVTLIVSTSLDPNLVLLSLALNGMILGLLFWNRYPAKVFPGDSGTLFIGAAIAALLVMNQRVDMIILGTLFFLPHAFDFFGLKLLTNPKDVSQSKSMPYAIRPDGKLSIPKTGNGSKLDFAKLILKIFGPMKEWQIVVIIWTIVALNCLFWSKLFGVI</sequence>
<feature type="transmembrane region" description="Helical" evidence="7">
    <location>
        <begin position="104"/>
        <end position="121"/>
    </location>
</feature>
<dbReference type="GO" id="GO:0044038">
    <property type="term" value="P:cell wall macromolecule biosynthetic process"/>
    <property type="evidence" value="ECO:0007669"/>
    <property type="project" value="TreeGrafter"/>
</dbReference>
<evidence type="ECO:0000256" key="6">
    <source>
        <dbReference type="ARBA" id="ARBA00023136"/>
    </source>
</evidence>
<evidence type="ECO:0008006" key="10">
    <source>
        <dbReference type="Google" id="ProtNLM"/>
    </source>
</evidence>
<feature type="transmembrane region" description="Helical" evidence="7">
    <location>
        <begin position="200"/>
        <end position="220"/>
    </location>
</feature>
<dbReference type="GO" id="GO:0071555">
    <property type="term" value="P:cell wall organization"/>
    <property type="evidence" value="ECO:0007669"/>
    <property type="project" value="TreeGrafter"/>
</dbReference>
<keyword evidence="3" id="KW-0808">Transferase</keyword>
<dbReference type="Proteomes" id="UP000226592">
    <property type="component" value="Unassembled WGS sequence"/>
</dbReference>
<evidence type="ECO:0000256" key="3">
    <source>
        <dbReference type="ARBA" id="ARBA00022679"/>
    </source>
</evidence>
<comment type="subcellular location">
    <subcellularLocation>
        <location evidence="1">Cell membrane</location>
        <topology evidence="1">Multi-pass membrane protein</topology>
    </subcellularLocation>
</comment>
<dbReference type="GO" id="GO:0016780">
    <property type="term" value="F:phosphotransferase activity, for other substituted phosphate groups"/>
    <property type="evidence" value="ECO:0007669"/>
    <property type="project" value="InterPro"/>
</dbReference>
<dbReference type="AlphaFoldDB" id="A0A2D6M1A9"/>
<evidence type="ECO:0000256" key="7">
    <source>
        <dbReference type="SAM" id="Phobius"/>
    </source>
</evidence>
<feature type="transmembrane region" description="Helical" evidence="7">
    <location>
        <begin position="73"/>
        <end position="92"/>
    </location>
</feature>
<dbReference type="GO" id="GO:0005886">
    <property type="term" value="C:plasma membrane"/>
    <property type="evidence" value="ECO:0007669"/>
    <property type="project" value="UniProtKB-SubCell"/>
</dbReference>
<evidence type="ECO:0000256" key="1">
    <source>
        <dbReference type="ARBA" id="ARBA00004651"/>
    </source>
</evidence>
<evidence type="ECO:0000313" key="8">
    <source>
        <dbReference type="EMBL" id="MAG22212.1"/>
    </source>
</evidence>
<dbReference type="EMBL" id="NZBU01000009">
    <property type="protein sequence ID" value="MAG22212.1"/>
    <property type="molecule type" value="Genomic_DNA"/>
</dbReference>